<sequence length="155" mass="17594">MSCFRGLPKSDPHGPKFNFLSFFSLFLIPLTWSPGMKVLQGPLDSHLLTNPDTAGQRAVSIAVNNLGHWYIVWALYPEPYEETVENWIQSHRRGSASRRISPLRLISIGGWQHSQNMAALYLDLDARNALVDIGREDKVNEYRMGDCRDCSETIC</sequence>
<keyword evidence="3" id="KW-1185">Reference proteome</keyword>
<dbReference type="EMBL" id="ML769386">
    <property type="protein sequence ID" value="KAE9409822.1"/>
    <property type="molecule type" value="Genomic_DNA"/>
</dbReference>
<keyword evidence="1" id="KW-0732">Signal</keyword>
<feature type="non-terminal residue" evidence="2">
    <location>
        <position position="155"/>
    </location>
</feature>
<gene>
    <name evidence="2" type="ORF">BT96DRAFT_912795</name>
</gene>
<proteinExistence type="predicted"/>
<evidence type="ECO:0000313" key="3">
    <source>
        <dbReference type="Proteomes" id="UP000799118"/>
    </source>
</evidence>
<feature type="signal peptide" evidence="1">
    <location>
        <begin position="1"/>
        <end position="33"/>
    </location>
</feature>
<evidence type="ECO:0000256" key="1">
    <source>
        <dbReference type="SAM" id="SignalP"/>
    </source>
</evidence>
<dbReference type="AlphaFoldDB" id="A0A6A4ICD0"/>
<accession>A0A6A4ICD0</accession>
<dbReference type="OrthoDB" id="2820290at2759"/>
<protein>
    <submittedName>
        <fullName evidence="2">Uncharacterized protein</fullName>
    </submittedName>
</protein>
<dbReference type="Proteomes" id="UP000799118">
    <property type="component" value="Unassembled WGS sequence"/>
</dbReference>
<name>A0A6A4ICD0_9AGAR</name>
<feature type="chain" id="PRO_5025349846" evidence="1">
    <location>
        <begin position="34"/>
        <end position="155"/>
    </location>
</feature>
<reference evidence="2" key="1">
    <citation type="journal article" date="2019" name="Environ. Microbiol.">
        <title>Fungal ecological strategies reflected in gene transcription - a case study of two litter decomposers.</title>
        <authorList>
            <person name="Barbi F."/>
            <person name="Kohler A."/>
            <person name="Barry K."/>
            <person name="Baskaran P."/>
            <person name="Daum C."/>
            <person name="Fauchery L."/>
            <person name="Ihrmark K."/>
            <person name="Kuo A."/>
            <person name="LaButti K."/>
            <person name="Lipzen A."/>
            <person name="Morin E."/>
            <person name="Grigoriev I.V."/>
            <person name="Henrissat B."/>
            <person name="Lindahl B."/>
            <person name="Martin F."/>
        </authorList>
    </citation>
    <scope>NUCLEOTIDE SEQUENCE</scope>
    <source>
        <strain evidence="2">JB14</strain>
    </source>
</reference>
<organism evidence="2 3">
    <name type="scientific">Gymnopus androsaceus JB14</name>
    <dbReference type="NCBI Taxonomy" id="1447944"/>
    <lineage>
        <taxon>Eukaryota</taxon>
        <taxon>Fungi</taxon>
        <taxon>Dikarya</taxon>
        <taxon>Basidiomycota</taxon>
        <taxon>Agaricomycotina</taxon>
        <taxon>Agaricomycetes</taxon>
        <taxon>Agaricomycetidae</taxon>
        <taxon>Agaricales</taxon>
        <taxon>Marasmiineae</taxon>
        <taxon>Omphalotaceae</taxon>
        <taxon>Gymnopus</taxon>
    </lineage>
</organism>
<evidence type="ECO:0000313" key="2">
    <source>
        <dbReference type="EMBL" id="KAE9409822.1"/>
    </source>
</evidence>